<dbReference type="Pfam" id="PF13307">
    <property type="entry name" value="Helicase_C_2"/>
    <property type="match status" value="1"/>
</dbReference>
<protein>
    <submittedName>
        <fullName evidence="3">DNA repair helicase UVH6</fullName>
    </submittedName>
</protein>
<reference evidence="3 4" key="1">
    <citation type="journal article" date="2016" name="Sci. Rep.">
        <title>The Dendrobium catenatum Lindl. genome sequence provides insights into polysaccharide synthase, floral development and adaptive evolution.</title>
        <authorList>
            <person name="Zhang G.Q."/>
            <person name="Xu Q."/>
            <person name="Bian C."/>
            <person name="Tsai W.C."/>
            <person name="Yeh C.M."/>
            <person name="Liu K.W."/>
            <person name="Yoshida K."/>
            <person name="Zhang L.S."/>
            <person name="Chang S.B."/>
            <person name="Chen F."/>
            <person name="Shi Y."/>
            <person name="Su Y.Y."/>
            <person name="Zhang Y.Q."/>
            <person name="Chen L.J."/>
            <person name="Yin Y."/>
            <person name="Lin M."/>
            <person name="Huang H."/>
            <person name="Deng H."/>
            <person name="Wang Z.W."/>
            <person name="Zhu S.L."/>
            <person name="Zhao X."/>
            <person name="Deng C."/>
            <person name="Niu S.C."/>
            <person name="Huang J."/>
            <person name="Wang M."/>
            <person name="Liu G.H."/>
            <person name="Yang H.J."/>
            <person name="Xiao X.J."/>
            <person name="Hsiao Y.Y."/>
            <person name="Wu W.L."/>
            <person name="Chen Y.Y."/>
            <person name="Mitsuda N."/>
            <person name="Ohme-Takagi M."/>
            <person name="Luo Y.B."/>
            <person name="Van de Peer Y."/>
            <person name="Liu Z.J."/>
        </authorList>
    </citation>
    <scope>NUCLEOTIDE SEQUENCE [LARGE SCALE GENOMIC DNA]</scope>
    <source>
        <tissue evidence="3">The whole plant</tissue>
    </source>
</reference>
<dbReference type="GO" id="GO:0005524">
    <property type="term" value="F:ATP binding"/>
    <property type="evidence" value="ECO:0007669"/>
    <property type="project" value="InterPro"/>
</dbReference>
<name>A0A2I0X3W4_9ASPA</name>
<dbReference type="GO" id="GO:0090657">
    <property type="term" value="P:telomeric loop disassembly"/>
    <property type="evidence" value="ECO:0007669"/>
    <property type="project" value="TreeGrafter"/>
</dbReference>
<dbReference type="EMBL" id="KZ502182">
    <property type="protein sequence ID" value="PKU82593.1"/>
    <property type="molecule type" value="Genomic_DNA"/>
</dbReference>
<reference evidence="3 4" key="2">
    <citation type="journal article" date="2017" name="Nature">
        <title>The Apostasia genome and the evolution of orchids.</title>
        <authorList>
            <person name="Zhang G.Q."/>
            <person name="Liu K.W."/>
            <person name="Li Z."/>
            <person name="Lohaus R."/>
            <person name="Hsiao Y.Y."/>
            <person name="Niu S.C."/>
            <person name="Wang J.Y."/>
            <person name="Lin Y.C."/>
            <person name="Xu Q."/>
            <person name="Chen L.J."/>
            <person name="Yoshida K."/>
            <person name="Fujiwara S."/>
            <person name="Wang Z.W."/>
            <person name="Zhang Y.Q."/>
            <person name="Mitsuda N."/>
            <person name="Wang M."/>
            <person name="Liu G.H."/>
            <person name="Pecoraro L."/>
            <person name="Huang H.X."/>
            <person name="Xiao X.J."/>
            <person name="Lin M."/>
            <person name="Wu X.Y."/>
            <person name="Wu W.L."/>
            <person name="Chen Y.Y."/>
            <person name="Chang S.B."/>
            <person name="Sakamoto S."/>
            <person name="Ohme-Takagi M."/>
            <person name="Yagi M."/>
            <person name="Zeng S.J."/>
            <person name="Shen C.Y."/>
            <person name="Yeh C.M."/>
            <person name="Luo Y.B."/>
            <person name="Tsai W.C."/>
            <person name="Van de Peer Y."/>
            <person name="Liu Z.J."/>
        </authorList>
    </citation>
    <scope>NUCLEOTIDE SEQUENCE [LARGE SCALE GENOMIC DNA]</scope>
    <source>
        <tissue evidence="3">The whole plant</tissue>
    </source>
</reference>
<evidence type="ECO:0000313" key="3">
    <source>
        <dbReference type="EMBL" id="PKU82593.1"/>
    </source>
</evidence>
<dbReference type="GO" id="GO:1904430">
    <property type="term" value="P:negative regulation of t-circle formation"/>
    <property type="evidence" value="ECO:0007669"/>
    <property type="project" value="TreeGrafter"/>
</dbReference>
<dbReference type="InterPro" id="IPR006555">
    <property type="entry name" value="ATP-dep_Helicase_C"/>
</dbReference>
<accession>A0A2I0X3W4</accession>
<keyword evidence="4" id="KW-1185">Reference proteome</keyword>
<dbReference type="Proteomes" id="UP000233837">
    <property type="component" value="Unassembled WGS sequence"/>
</dbReference>
<dbReference type="GO" id="GO:0005634">
    <property type="term" value="C:nucleus"/>
    <property type="evidence" value="ECO:0007669"/>
    <property type="project" value="TreeGrafter"/>
</dbReference>
<dbReference type="GO" id="GO:0010569">
    <property type="term" value="P:regulation of double-strand break repair via homologous recombination"/>
    <property type="evidence" value="ECO:0007669"/>
    <property type="project" value="TreeGrafter"/>
</dbReference>
<dbReference type="AlphaFoldDB" id="A0A2I0X3W4"/>
<evidence type="ECO:0000256" key="1">
    <source>
        <dbReference type="SAM" id="SignalP"/>
    </source>
</evidence>
<dbReference type="GO" id="GO:0003678">
    <property type="term" value="F:DNA helicase activity"/>
    <property type="evidence" value="ECO:0007669"/>
    <property type="project" value="TreeGrafter"/>
</dbReference>
<dbReference type="GO" id="GO:0016818">
    <property type="term" value="F:hydrolase activity, acting on acid anhydrides, in phosphorus-containing anhydrides"/>
    <property type="evidence" value="ECO:0007669"/>
    <property type="project" value="InterPro"/>
</dbReference>
<keyword evidence="1" id="KW-0732">Signal</keyword>
<proteinExistence type="predicted"/>
<dbReference type="PANTHER" id="PTHR11472:SF34">
    <property type="entry name" value="REGULATOR OF TELOMERE ELONGATION HELICASE 1"/>
    <property type="match status" value="1"/>
</dbReference>
<gene>
    <name evidence="3" type="primary">UVH6</name>
    <name evidence="3" type="ORF">MA16_Dca017526</name>
</gene>
<evidence type="ECO:0000313" key="4">
    <source>
        <dbReference type="Proteomes" id="UP000233837"/>
    </source>
</evidence>
<organism evidence="3 4">
    <name type="scientific">Dendrobium catenatum</name>
    <dbReference type="NCBI Taxonomy" id="906689"/>
    <lineage>
        <taxon>Eukaryota</taxon>
        <taxon>Viridiplantae</taxon>
        <taxon>Streptophyta</taxon>
        <taxon>Embryophyta</taxon>
        <taxon>Tracheophyta</taxon>
        <taxon>Spermatophyta</taxon>
        <taxon>Magnoliopsida</taxon>
        <taxon>Liliopsida</taxon>
        <taxon>Asparagales</taxon>
        <taxon>Orchidaceae</taxon>
        <taxon>Epidendroideae</taxon>
        <taxon>Malaxideae</taxon>
        <taxon>Dendrobiinae</taxon>
        <taxon>Dendrobium</taxon>
    </lineage>
</organism>
<keyword evidence="3" id="KW-0547">Nucleotide-binding</keyword>
<dbReference type="GO" id="GO:0070182">
    <property type="term" value="F:DNA polymerase binding"/>
    <property type="evidence" value="ECO:0007669"/>
    <property type="project" value="TreeGrafter"/>
</dbReference>
<keyword evidence="3" id="KW-0067">ATP-binding</keyword>
<feature type="chain" id="PRO_5014116822" evidence="1">
    <location>
        <begin position="20"/>
        <end position="215"/>
    </location>
</feature>
<dbReference type="Gene3D" id="3.40.50.300">
    <property type="entry name" value="P-loop containing nucleotide triphosphate hydrolases"/>
    <property type="match status" value="1"/>
</dbReference>
<dbReference type="InterPro" id="IPR045028">
    <property type="entry name" value="DinG/Rad3-like"/>
</dbReference>
<dbReference type="PANTHER" id="PTHR11472">
    <property type="entry name" value="DNA REPAIR DEAD HELICASE RAD3/XP-D SUBFAMILY MEMBER"/>
    <property type="match status" value="1"/>
</dbReference>
<dbReference type="GO" id="GO:0045910">
    <property type="term" value="P:negative regulation of DNA recombination"/>
    <property type="evidence" value="ECO:0007669"/>
    <property type="project" value="TreeGrafter"/>
</dbReference>
<sequence>MKEFVKLGVLSIILTSGTLSPLESCAQEMNLEFPVRLENPHVVSSDQVWVGVVPSGPSGYSLNSSYRTRDSLEYKQELGNTIVNLSKIVPAGLLVFFPSYYLMDRCIECWKSMSHARSSDCITIWERICKNKQPVIEPKQSALFPNAVEDFEAKLHDRTTSGAIFFAVCRGKVSLLLNIIYHQFFCKIFAFCSSNFYLSFLSEPQFDMLLSKLLS</sequence>
<keyword evidence="3" id="KW-0347">Helicase</keyword>
<dbReference type="GO" id="GO:0003676">
    <property type="term" value="F:nucleic acid binding"/>
    <property type="evidence" value="ECO:0007669"/>
    <property type="project" value="InterPro"/>
</dbReference>
<keyword evidence="3" id="KW-0378">Hydrolase</keyword>
<dbReference type="InterPro" id="IPR027417">
    <property type="entry name" value="P-loop_NTPase"/>
</dbReference>
<evidence type="ECO:0000259" key="2">
    <source>
        <dbReference type="Pfam" id="PF13307"/>
    </source>
</evidence>
<dbReference type="STRING" id="906689.A0A2I0X3W4"/>
<feature type="signal peptide" evidence="1">
    <location>
        <begin position="1"/>
        <end position="19"/>
    </location>
</feature>
<feature type="domain" description="ATP-dependent helicase C-terminal" evidence="2">
    <location>
        <begin position="82"/>
        <end position="174"/>
    </location>
</feature>